<dbReference type="PROSITE" id="PS51130">
    <property type="entry name" value="PDXT_SNO_2"/>
    <property type="match status" value="1"/>
</dbReference>
<keyword evidence="14" id="KW-1185">Reference proteome</keyword>
<evidence type="ECO:0000313" key="13">
    <source>
        <dbReference type="EMBL" id="MBC2888873.1"/>
    </source>
</evidence>
<feature type="active site" description="Charge relay system" evidence="10 11">
    <location>
        <position position="180"/>
    </location>
</feature>
<gene>
    <name evidence="10 13" type="primary">pdxT</name>
    <name evidence="13" type="ORF">H7313_05845</name>
</gene>
<keyword evidence="4 10" id="KW-0315">Glutamine amidotransferase</keyword>
<dbReference type="PROSITE" id="PS01236">
    <property type="entry name" value="PDXT_SNO_1"/>
    <property type="match status" value="1"/>
</dbReference>
<dbReference type="PANTHER" id="PTHR31559">
    <property type="entry name" value="PYRIDOXAL 5'-PHOSPHATE SYNTHASE SUBUNIT SNO"/>
    <property type="match status" value="1"/>
</dbReference>
<evidence type="ECO:0000256" key="10">
    <source>
        <dbReference type="HAMAP-Rule" id="MF_01615"/>
    </source>
</evidence>
<accession>A0A842JAK3</accession>
<comment type="catalytic activity">
    <reaction evidence="7 10">
        <text>L-glutamine + H2O = L-glutamate + NH4(+)</text>
        <dbReference type="Rhea" id="RHEA:15889"/>
        <dbReference type="ChEBI" id="CHEBI:15377"/>
        <dbReference type="ChEBI" id="CHEBI:28938"/>
        <dbReference type="ChEBI" id="CHEBI:29985"/>
        <dbReference type="ChEBI" id="CHEBI:58359"/>
        <dbReference type="EC" id="3.5.1.2"/>
    </reaction>
</comment>
<protein>
    <recommendedName>
        <fullName evidence="10">Pyridoxal 5'-phosphate synthase subunit PdxT</fullName>
        <ecNumber evidence="10">4.3.3.6</ecNumber>
    </recommendedName>
    <alternativeName>
        <fullName evidence="10">Pdx2</fullName>
    </alternativeName>
    <alternativeName>
        <fullName evidence="10">Pyridoxal 5'-phosphate synthase glutaminase subunit</fullName>
        <ecNumber evidence="10">3.5.1.2</ecNumber>
    </alternativeName>
</protein>
<name>A0A842JAK3_9ACTN</name>
<dbReference type="PANTHER" id="PTHR31559:SF0">
    <property type="entry name" value="PYRIDOXAL 5'-PHOSPHATE SYNTHASE SUBUNIT SNO1-RELATED"/>
    <property type="match status" value="1"/>
</dbReference>
<evidence type="ECO:0000256" key="4">
    <source>
        <dbReference type="ARBA" id="ARBA00022962"/>
    </source>
</evidence>
<dbReference type="NCBIfam" id="TIGR03800">
    <property type="entry name" value="PLP_synth_Pdx2"/>
    <property type="match status" value="1"/>
</dbReference>
<comment type="similarity">
    <text evidence="1 10">Belongs to the glutaminase PdxT/SNO family.</text>
</comment>
<evidence type="ECO:0000256" key="8">
    <source>
        <dbReference type="ARBA" id="ARBA00054599"/>
    </source>
</evidence>
<feature type="binding site" evidence="10 12">
    <location>
        <position position="112"/>
    </location>
    <ligand>
        <name>L-glutamine</name>
        <dbReference type="ChEBI" id="CHEBI:58359"/>
    </ligand>
</feature>
<comment type="subunit">
    <text evidence="9 10">In the presence of PdxS, forms a dodecamer of heterodimers. Only shows activity in the heterodimer.</text>
</comment>
<evidence type="ECO:0000256" key="6">
    <source>
        <dbReference type="ARBA" id="ARBA00047992"/>
    </source>
</evidence>
<comment type="pathway">
    <text evidence="10">Cofactor biosynthesis; pyridoxal 5'-phosphate biosynthesis.</text>
</comment>
<feature type="active site" description="Nucleophile" evidence="10 11">
    <location>
        <position position="83"/>
    </location>
</feature>
<dbReference type="GO" id="GO:0005829">
    <property type="term" value="C:cytosol"/>
    <property type="evidence" value="ECO:0007669"/>
    <property type="project" value="TreeGrafter"/>
</dbReference>
<dbReference type="InterPro" id="IPR021196">
    <property type="entry name" value="PdxT/SNO_CS"/>
</dbReference>
<evidence type="ECO:0000256" key="1">
    <source>
        <dbReference type="ARBA" id="ARBA00008345"/>
    </source>
</evidence>
<dbReference type="CDD" id="cd01749">
    <property type="entry name" value="GATase1_PB"/>
    <property type="match status" value="1"/>
</dbReference>
<comment type="caution">
    <text evidence="13">The sequence shown here is derived from an EMBL/GenBank/DDBJ whole genome shotgun (WGS) entry which is preliminary data.</text>
</comment>
<evidence type="ECO:0000256" key="9">
    <source>
        <dbReference type="ARBA" id="ARBA00064749"/>
    </source>
</evidence>
<dbReference type="FunFam" id="3.40.50.880:FF:000010">
    <property type="entry name" value="uncharacterized protein LOC100176842 isoform X2"/>
    <property type="match status" value="1"/>
</dbReference>
<proteinExistence type="inferred from homology"/>
<evidence type="ECO:0000256" key="5">
    <source>
        <dbReference type="ARBA" id="ARBA00023239"/>
    </source>
</evidence>
<dbReference type="InterPro" id="IPR002161">
    <property type="entry name" value="PdxT/SNO"/>
</dbReference>
<keyword evidence="2 10" id="KW-0378">Hydrolase</keyword>
<dbReference type="GO" id="GO:0036381">
    <property type="term" value="F:pyridoxal 5'-phosphate synthase (glutamine hydrolysing) activity"/>
    <property type="evidence" value="ECO:0007669"/>
    <property type="project" value="UniProtKB-UniRule"/>
</dbReference>
<dbReference type="Pfam" id="PF01174">
    <property type="entry name" value="SNO"/>
    <property type="match status" value="1"/>
</dbReference>
<dbReference type="PIRSF" id="PIRSF005639">
    <property type="entry name" value="Glut_amidoT_SNO"/>
    <property type="match status" value="1"/>
</dbReference>
<dbReference type="Gene3D" id="3.40.50.880">
    <property type="match status" value="1"/>
</dbReference>
<dbReference type="AlphaFoldDB" id="A0A842JAK3"/>
<dbReference type="EMBL" id="JACMSE010000003">
    <property type="protein sequence ID" value="MBC2888873.1"/>
    <property type="molecule type" value="Genomic_DNA"/>
</dbReference>
<dbReference type="UniPathway" id="UPA00245"/>
<comment type="function">
    <text evidence="8 10">Catalyzes the hydrolysis of glutamine to glutamate and ammonia as part of the biosynthesis of pyridoxal 5'-phosphate. The resulting ammonia molecule is channeled to the active site of PdxS.</text>
</comment>
<feature type="active site" description="Charge relay system" evidence="10 11">
    <location>
        <position position="178"/>
    </location>
</feature>
<evidence type="ECO:0000256" key="3">
    <source>
        <dbReference type="ARBA" id="ARBA00022898"/>
    </source>
</evidence>
<dbReference type="GO" id="GO:1903600">
    <property type="term" value="C:glutaminase complex"/>
    <property type="evidence" value="ECO:0007669"/>
    <property type="project" value="TreeGrafter"/>
</dbReference>
<dbReference type="SUPFAM" id="SSF52317">
    <property type="entry name" value="Class I glutamine amidotransferase-like"/>
    <property type="match status" value="1"/>
</dbReference>
<evidence type="ECO:0000256" key="2">
    <source>
        <dbReference type="ARBA" id="ARBA00022801"/>
    </source>
</evidence>
<feature type="binding site" evidence="10 12">
    <location>
        <begin position="51"/>
        <end position="53"/>
    </location>
    <ligand>
        <name>L-glutamine</name>
        <dbReference type="ChEBI" id="CHEBI:58359"/>
    </ligand>
</feature>
<evidence type="ECO:0000313" key="14">
    <source>
        <dbReference type="Proteomes" id="UP000587396"/>
    </source>
</evidence>
<dbReference type="InterPro" id="IPR029062">
    <property type="entry name" value="Class_I_gatase-like"/>
</dbReference>
<dbReference type="GO" id="GO:0004359">
    <property type="term" value="F:glutaminase activity"/>
    <property type="evidence" value="ECO:0007669"/>
    <property type="project" value="UniProtKB-UniRule"/>
</dbReference>
<evidence type="ECO:0000256" key="11">
    <source>
        <dbReference type="PIRSR" id="PIRSR005639-1"/>
    </source>
</evidence>
<reference evidence="13 14" key="1">
    <citation type="submission" date="2020-08" db="EMBL/GenBank/DDBJ databases">
        <authorList>
            <person name="Liu C."/>
            <person name="Sun Q."/>
        </authorList>
    </citation>
    <scope>NUCLEOTIDE SEQUENCE [LARGE SCALE GENOMIC DNA]</scope>
    <source>
        <strain evidence="13 14">N22</strain>
    </source>
</reference>
<dbReference type="PROSITE" id="PS51273">
    <property type="entry name" value="GATASE_TYPE_1"/>
    <property type="match status" value="1"/>
</dbReference>
<organism evidence="13 14">
    <name type="scientific">Gordonibacter massiliensis</name>
    <name type="common">ex Traore et al. 2017</name>
    <dbReference type="NCBI Taxonomy" id="1841863"/>
    <lineage>
        <taxon>Bacteria</taxon>
        <taxon>Bacillati</taxon>
        <taxon>Actinomycetota</taxon>
        <taxon>Coriobacteriia</taxon>
        <taxon>Eggerthellales</taxon>
        <taxon>Eggerthellaceae</taxon>
        <taxon>Gordonibacter</taxon>
    </lineage>
</organism>
<dbReference type="HAMAP" id="MF_01615">
    <property type="entry name" value="PdxT"/>
    <property type="match status" value="1"/>
</dbReference>
<dbReference type="GO" id="GO:0006543">
    <property type="term" value="P:L-glutamine catabolic process"/>
    <property type="evidence" value="ECO:0007669"/>
    <property type="project" value="UniProtKB-UniRule"/>
</dbReference>
<dbReference type="Proteomes" id="UP000587396">
    <property type="component" value="Unassembled WGS sequence"/>
</dbReference>
<dbReference type="EC" id="3.5.1.2" evidence="10"/>
<keyword evidence="5 10" id="KW-0456">Lyase</keyword>
<dbReference type="EC" id="4.3.3.6" evidence="10"/>
<dbReference type="GO" id="GO:0008614">
    <property type="term" value="P:pyridoxine metabolic process"/>
    <property type="evidence" value="ECO:0007669"/>
    <property type="project" value="TreeGrafter"/>
</dbReference>
<dbReference type="RefSeq" id="WP_185904794.1">
    <property type="nucleotide sequence ID" value="NZ_JACMSE010000003.1"/>
</dbReference>
<sequence>MEPARKTIGVLALQGAFREHRRMLDGLGADTRLVRWPGELEGLDGLVIPGGESTAIAKLLDIHGMYGPLRAAHGRGMAVFGTCAGAILMARDIEGARPDQEPLALMDVRIRRNAYGRQIDSFETTVPFAGVEGGPVKAMFIRAPRFADLGSGVRVLSAADDGEPLAVREGRALAVAFHPELTDDVRVHAYFLGSVVGA</sequence>
<evidence type="ECO:0000256" key="12">
    <source>
        <dbReference type="PIRSR" id="PIRSR005639-2"/>
    </source>
</evidence>
<keyword evidence="3 10" id="KW-0663">Pyridoxal phosphate</keyword>
<dbReference type="GO" id="GO:0042823">
    <property type="term" value="P:pyridoxal phosphate biosynthetic process"/>
    <property type="evidence" value="ECO:0007669"/>
    <property type="project" value="UniProtKB-UniRule"/>
</dbReference>
<feature type="binding site" evidence="10 12">
    <location>
        <begin position="141"/>
        <end position="142"/>
    </location>
    <ligand>
        <name>L-glutamine</name>
        <dbReference type="ChEBI" id="CHEBI:58359"/>
    </ligand>
</feature>
<evidence type="ECO:0000256" key="7">
    <source>
        <dbReference type="ARBA" id="ARBA00049534"/>
    </source>
</evidence>
<comment type="catalytic activity">
    <reaction evidence="6 10">
        <text>aldehydo-D-ribose 5-phosphate + D-glyceraldehyde 3-phosphate + L-glutamine = pyridoxal 5'-phosphate + L-glutamate + phosphate + 3 H2O + H(+)</text>
        <dbReference type="Rhea" id="RHEA:31507"/>
        <dbReference type="ChEBI" id="CHEBI:15377"/>
        <dbReference type="ChEBI" id="CHEBI:15378"/>
        <dbReference type="ChEBI" id="CHEBI:29985"/>
        <dbReference type="ChEBI" id="CHEBI:43474"/>
        <dbReference type="ChEBI" id="CHEBI:58273"/>
        <dbReference type="ChEBI" id="CHEBI:58359"/>
        <dbReference type="ChEBI" id="CHEBI:59776"/>
        <dbReference type="ChEBI" id="CHEBI:597326"/>
        <dbReference type="EC" id="4.3.3.6"/>
    </reaction>
</comment>